<dbReference type="EMBL" id="JHAC01000025">
    <property type="protein sequence ID" value="EYB68186.1"/>
    <property type="molecule type" value="Genomic_DNA"/>
</dbReference>
<keyword evidence="1" id="KW-0732">Signal</keyword>
<evidence type="ECO:0000313" key="3">
    <source>
        <dbReference type="Proteomes" id="UP000020492"/>
    </source>
</evidence>
<dbReference type="OrthoDB" id="70842at2"/>
<feature type="chain" id="PRO_5001485553" description="Lipoprotein" evidence="1">
    <location>
        <begin position="18"/>
        <end position="258"/>
    </location>
</feature>
<comment type="caution">
    <text evidence="2">The sequence shown here is derived from an EMBL/GenBank/DDBJ whole genome shotgun (WGS) entry which is preliminary data.</text>
</comment>
<dbReference type="AlphaFoldDB" id="A0A016QQC4"/>
<reference evidence="2 3" key="1">
    <citation type="submission" date="2014-03" db="EMBL/GenBank/DDBJ databases">
        <title>Draft genome sequence of Deinococcus phoenicis 1P10ME.</title>
        <authorList>
            <person name="Stepanov V.G."/>
            <person name="Vaishampayan P."/>
            <person name="Venkateswaran K."/>
            <person name="Fox G.E."/>
        </authorList>
    </citation>
    <scope>NUCLEOTIDE SEQUENCE [LARGE SCALE GENOMIC DNA]</scope>
    <source>
        <strain evidence="2 3">1P10ME</strain>
    </source>
</reference>
<organism evidence="2 3">
    <name type="scientific">Deinococcus phoenicis</name>
    <dbReference type="NCBI Taxonomy" id="1476583"/>
    <lineage>
        <taxon>Bacteria</taxon>
        <taxon>Thermotogati</taxon>
        <taxon>Deinococcota</taxon>
        <taxon>Deinococci</taxon>
        <taxon>Deinococcales</taxon>
        <taxon>Deinococcaceae</taxon>
        <taxon>Deinococcus</taxon>
    </lineage>
</organism>
<feature type="signal peptide" evidence="1">
    <location>
        <begin position="1"/>
        <end position="17"/>
    </location>
</feature>
<name>A0A016QQC4_9DEIO</name>
<sequence>MKNFRLLLLAGSALLLASCNTDKVPGYGLSGTVVEGTYDSSGILTTTPWKGGVGSVVASIPTQDGRDLTELARTTLAADGKFNLSLPRPANNQLGPVDGEDVAGSGAHCQGTIEISDRQAQGTGLFLSVDAKDASKDGLLALVAGSTVMTGDKVVIDQVSGGLMYVDRDVKIKGVRTCIVSLKEGTATTTNDVNLTLQKGWNKFTTALKIEADGTRSQGTITLRSGSFPTDNWVFMSPGIAQPLGLQSLKTFNIPFFR</sequence>
<dbReference type="PATRIC" id="fig|1476583.3.peg.1529"/>
<proteinExistence type="predicted"/>
<evidence type="ECO:0008006" key="4">
    <source>
        <dbReference type="Google" id="ProtNLM"/>
    </source>
</evidence>
<gene>
    <name evidence="2" type="ORF">DEIPH_ctg025orf0018</name>
</gene>
<evidence type="ECO:0000256" key="1">
    <source>
        <dbReference type="SAM" id="SignalP"/>
    </source>
</evidence>
<evidence type="ECO:0000313" key="2">
    <source>
        <dbReference type="EMBL" id="EYB68186.1"/>
    </source>
</evidence>
<dbReference type="PROSITE" id="PS51257">
    <property type="entry name" value="PROKAR_LIPOPROTEIN"/>
    <property type="match status" value="1"/>
</dbReference>
<accession>A0A016QQC4</accession>
<dbReference type="Proteomes" id="UP000020492">
    <property type="component" value="Unassembled WGS sequence"/>
</dbReference>
<protein>
    <recommendedName>
        <fullName evidence="4">Lipoprotein</fullName>
    </recommendedName>
</protein>
<dbReference type="RefSeq" id="WP_034356324.1">
    <property type="nucleotide sequence ID" value="NZ_JHAC01000025.1"/>
</dbReference>
<keyword evidence="3" id="KW-1185">Reference proteome</keyword>
<dbReference type="STRING" id="1476583.DEIPH_ctg025orf0018"/>